<evidence type="ECO:0000256" key="10">
    <source>
        <dbReference type="SAM" id="MobiDB-lite"/>
    </source>
</evidence>
<keyword evidence="14" id="KW-1185">Reference proteome</keyword>
<dbReference type="InterPro" id="IPR017441">
    <property type="entry name" value="Protein_kinase_ATP_BS"/>
</dbReference>
<comment type="catalytic activity">
    <reaction evidence="7">
        <text>L-threonyl-[protein] + ATP = O-phospho-L-threonyl-[protein] + ADP + H(+)</text>
        <dbReference type="Rhea" id="RHEA:46608"/>
        <dbReference type="Rhea" id="RHEA-COMP:11060"/>
        <dbReference type="Rhea" id="RHEA-COMP:11605"/>
        <dbReference type="ChEBI" id="CHEBI:15378"/>
        <dbReference type="ChEBI" id="CHEBI:30013"/>
        <dbReference type="ChEBI" id="CHEBI:30616"/>
        <dbReference type="ChEBI" id="CHEBI:61977"/>
        <dbReference type="ChEBI" id="CHEBI:456216"/>
        <dbReference type="EC" id="2.7.11.1"/>
    </reaction>
</comment>
<feature type="binding site" evidence="9">
    <location>
        <position position="363"/>
    </location>
    <ligand>
        <name>ATP</name>
        <dbReference type="ChEBI" id="CHEBI:30616"/>
    </ligand>
</feature>
<evidence type="ECO:0000256" key="8">
    <source>
        <dbReference type="ARBA" id="ARBA00048679"/>
    </source>
</evidence>
<evidence type="ECO:0000256" key="1">
    <source>
        <dbReference type="ARBA" id="ARBA00012513"/>
    </source>
</evidence>
<feature type="compositionally biased region" description="Basic and acidic residues" evidence="10">
    <location>
        <begin position="34"/>
        <end position="44"/>
    </location>
</feature>
<dbReference type="InterPro" id="IPR008271">
    <property type="entry name" value="Ser/Thr_kinase_AS"/>
</dbReference>
<evidence type="ECO:0000256" key="5">
    <source>
        <dbReference type="ARBA" id="ARBA00022777"/>
    </source>
</evidence>
<feature type="compositionally biased region" description="Polar residues" evidence="10">
    <location>
        <begin position="148"/>
        <end position="157"/>
    </location>
</feature>
<dbReference type="Pfam" id="PF00069">
    <property type="entry name" value="Pkinase"/>
    <property type="match status" value="1"/>
</dbReference>
<dbReference type="InterPro" id="IPR011009">
    <property type="entry name" value="Kinase-like_dom_sf"/>
</dbReference>
<comment type="catalytic activity">
    <reaction evidence="8">
        <text>L-seryl-[protein] + ATP = O-phospho-L-seryl-[protein] + ADP + H(+)</text>
        <dbReference type="Rhea" id="RHEA:17989"/>
        <dbReference type="Rhea" id="RHEA-COMP:9863"/>
        <dbReference type="Rhea" id="RHEA-COMP:11604"/>
        <dbReference type="ChEBI" id="CHEBI:15378"/>
        <dbReference type="ChEBI" id="CHEBI:29999"/>
        <dbReference type="ChEBI" id="CHEBI:30616"/>
        <dbReference type="ChEBI" id="CHEBI:83421"/>
        <dbReference type="ChEBI" id="CHEBI:456216"/>
        <dbReference type="EC" id="2.7.11.1"/>
    </reaction>
</comment>
<organism evidence="13 14">
    <name type="scientific">Neonectria magnoliae</name>
    <dbReference type="NCBI Taxonomy" id="2732573"/>
    <lineage>
        <taxon>Eukaryota</taxon>
        <taxon>Fungi</taxon>
        <taxon>Dikarya</taxon>
        <taxon>Ascomycota</taxon>
        <taxon>Pezizomycotina</taxon>
        <taxon>Sordariomycetes</taxon>
        <taxon>Hypocreomycetidae</taxon>
        <taxon>Hypocreales</taxon>
        <taxon>Nectriaceae</taxon>
        <taxon>Neonectria</taxon>
    </lineage>
</organism>
<dbReference type="SMART" id="SM00133">
    <property type="entry name" value="S_TK_X"/>
    <property type="match status" value="1"/>
</dbReference>
<dbReference type="SUPFAM" id="SSF56112">
    <property type="entry name" value="Protein kinase-like (PK-like)"/>
    <property type="match status" value="1"/>
</dbReference>
<evidence type="ECO:0000256" key="3">
    <source>
        <dbReference type="ARBA" id="ARBA00022679"/>
    </source>
</evidence>
<dbReference type="EC" id="2.7.11.1" evidence="1"/>
<accession>A0ABR1I2A8</accession>
<feature type="compositionally biased region" description="Polar residues" evidence="10">
    <location>
        <begin position="188"/>
        <end position="198"/>
    </location>
</feature>
<keyword evidence="4 9" id="KW-0547">Nucleotide-binding</keyword>
<evidence type="ECO:0000256" key="7">
    <source>
        <dbReference type="ARBA" id="ARBA00047899"/>
    </source>
</evidence>
<evidence type="ECO:0000256" key="6">
    <source>
        <dbReference type="ARBA" id="ARBA00022840"/>
    </source>
</evidence>
<evidence type="ECO:0000259" key="12">
    <source>
        <dbReference type="PROSITE" id="PS51285"/>
    </source>
</evidence>
<keyword evidence="6 9" id="KW-0067">ATP-binding</keyword>
<dbReference type="Gene3D" id="1.10.510.10">
    <property type="entry name" value="Transferase(Phosphotransferase) domain 1"/>
    <property type="match status" value="1"/>
</dbReference>
<feature type="domain" description="AGC-kinase C-terminal" evidence="12">
    <location>
        <begin position="667"/>
        <end position="756"/>
    </location>
</feature>
<dbReference type="PANTHER" id="PTHR24356">
    <property type="entry name" value="SERINE/THREONINE-PROTEIN KINASE"/>
    <property type="match status" value="1"/>
</dbReference>
<keyword evidence="5" id="KW-0418">Kinase</keyword>
<feature type="compositionally biased region" description="Polar residues" evidence="10">
    <location>
        <begin position="170"/>
        <end position="179"/>
    </location>
</feature>
<keyword evidence="3" id="KW-0808">Transferase</keyword>
<dbReference type="InterPro" id="IPR000961">
    <property type="entry name" value="AGC-kinase_C"/>
</dbReference>
<feature type="compositionally biased region" description="Polar residues" evidence="10">
    <location>
        <begin position="18"/>
        <end position="33"/>
    </location>
</feature>
<dbReference type="InterPro" id="IPR000719">
    <property type="entry name" value="Prot_kinase_dom"/>
</dbReference>
<evidence type="ECO:0000313" key="13">
    <source>
        <dbReference type="EMBL" id="KAK7427663.1"/>
    </source>
</evidence>
<feature type="domain" description="Protein kinase" evidence="11">
    <location>
        <begin position="324"/>
        <end position="648"/>
    </location>
</feature>
<name>A0ABR1I2A8_9HYPO</name>
<comment type="caution">
    <text evidence="13">The sequence shown here is derived from an EMBL/GenBank/DDBJ whole genome shotgun (WGS) entry which is preliminary data.</text>
</comment>
<evidence type="ECO:0000259" key="11">
    <source>
        <dbReference type="PROSITE" id="PS50011"/>
    </source>
</evidence>
<dbReference type="Gene3D" id="3.30.200.20">
    <property type="entry name" value="Phosphorylase Kinase, domain 1"/>
    <property type="match status" value="1"/>
</dbReference>
<dbReference type="PROSITE" id="PS00108">
    <property type="entry name" value="PROTEIN_KINASE_ST"/>
    <property type="match status" value="1"/>
</dbReference>
<dbReference type="InterPro" id="IPR050236">
    <property type="entry name" value="Ser_Thr_kinase_AGC"/>
</dbReference>
<dbReference type="SMART" id="SM00220">
    <property type="entry name" value="S_TKc"/>
    <property type="match status" value="1"/>
</dbReference>
<feature type="region of interest" description="Disordered" evidence="10">
    <location>
        <begin position="1"/>
        <end position="45"/>
    </location>
</feature>
<gene>
    <name evidence="13" type="ORF">QQZ08_005769</name>
</gene>
<protein>
    <recommendedName>
        <fullName evidence="1">non-specific serine/threonine protein kinase</fullName>
        <ecNumber evidence="1">2.7.11.1</ecNumber>
    </recommendedName>
</protein>
<feature type="compositionally biased region" description="Basic residues" evidence="10">
    <location>
        <begin position="199"/>
        <end position="208"/>
    </location>
</feature>
<dbReference type="Proteomes" id="UP001498421">
    <property type="component" value="Unassembled WGS sequence"/>
</dbReference>
<dbReference type="PANTHER" id="PTHR24356:SF400">
    <property type="entry name" value="SERINE_THREONINE-PROTEIN KINASE CBK1"/>
    <property type="match status" value="1"/>
</dbReference>
<sequence length="825" mass="94404">MGSTLHNKRSHPLIHALSINSVDSPAESPLSSSRRQETSADQHVLRLRRTSSRVWSDIRGAIKAIRRSSRSSSHTSPAAKWTPEETPSKPCNDKGIASNEDGRISPVPRVTGITPKEFLKKLKLNHPALASNTTVVLRTPHVRGRSSLQDLASTYLPSSSDSSTSHTSDRTGNVSTVADESTRKTSVDSRFSCSTKATSNRRHSRRNPWTRSSPEGGALGTIAESGVSLIQPTFITVERAAAAKIYLETKFNELLHKPNTRGVRRQYLESQLYYSPHLTPEQKEAIRESFNNQETWHLREIRVMNSQNLSFGDKESCSPYVENYEPLQVLGKGSFGVVRLVREKHAVGHTFSRQVYAMKVIRKSEMLRSCQEGHLRAERDFLVASEGSNWVVPLIASFQDTDNLYLVMEYTPGGDFLGLLIRENILHESVARFYIAEMILAVEEAHRLKFIHRDIKPDNFLISASGHLKISDFGLAFDGHWSHDASYYNCHRYSLVRKLGINVAGDEADQKTNHGILTQFEWYKSLVEGLERHGKLSMGTDEGLDNLIGWRNSHGNRTAANSVSIGIILYECLYGHTPFLAEEGRKETKQNIVNYKTLFGFPQRPAASDKCQDLIFRLIQDKEHRLCSRRYYMKDRGQPDNSRFRDFFGRHVFPDDAEDIKSHRWFKNVPWDRLQTITPPFVPHIHGVEDTHYFDESDLIEDWSESSPSGVLLTPDEVRQVLRDFEPSVQNHAIKLIESPFDSTKLRKMDRQIDASWELRLEEKEMLKHFVRLYGQKERKRPRDILLRDQDIRDDVMDIRKKTAFMGYTWRRMRPGGYTATRVTN</sequence>
<evidence type="ECO:0000256" key="4">
    <source>
        <dbReference type="ARBA" id="ARBA00022741"/>
    </source>
</evidence>
<feature type="region of interest" description="Disordered" evidence="10">
    <location>
        <begin position="65"/>
        <end position="109"/>
    </location>
</feature>
<evidence type="ECO:0000256" key="9">
    <source>
        <dbReference type="PROSITE-ProRule" id="PRU10141"/>
    </source>
</evidence>
<dbReference type="EMBL" id="JAZAVK010000050">
    <property type="protein sequence ID" value="KAK7427663.1"/>
    <property type="molecule type" value="Genomic_DNA"/>
</dbReference>
<reference evidence="13 14" key="1">
    <citation type="journal article" date="2025" name="Microbiol. Resour. Announc.">
        <title>Draft genome sequences for Neonectria magnoliae and Neonectria punicea, canker pathogens of Liriodendron tulipifera and Acer saccharum in West Virginia.</title>
        <authorList>
            <person name="Petronek H.M."/>
            <person name="Kasson M.T."/>
            <person name="Metheny A.M."/>
            <person name="Stauder C.M."/>
            <person name="Lovett B."/>
            <person name="Lynch S.C."/>
            <person name="Garnas J.R."/>
            <person name="Kasson L.R."/>
            <person name="Stajich J.E."/>
        </authorList>
    </citation>
    <scope>NUCLEOTIDE SEQUENCE [LARGE SCALE GENOMIC DNA]</scope>
    <source>
        <strain evidence="13 14">NRRL 64651</strain>
    </source>
</reference>
<dbReference type="PROSITE" id="PS51285">
    <property type="entry name" value="AGC_KINASE_CTER"/>
    <property type="match status" value="1"/>
</dbReference>
<feature type="region of interest" description="Disordered" evidence="10">
    <location>
        <begin position="148"/>
        <end position="217"/>
    </location>
</feature>
<dbReference type="PROSITE" id="PS50011">
    <property type="entry name" value="PROTEIN_KINASE_DOM"/>
    <property type="match status" value="1"/>
</dbReference>
<dbReference type="PROSITE" id="PS00107">
    <property type="entry name" value="PROTEIN_KINASE_ATP"/>
    <property type="match status" value="1"/>
</dbReference>
<evidence type="ECO:0000313" key="14">
    <source>
        <dbReference type="Proteomes" id="UP001498421"/>
    </source>
</evidence>
<proteinExistence type="predicted"/>
<keyword evidence="2" id="KW-0723">Serine/threonine-protein kinase</keyword>
<evidence type="ECO:0000256" key="2">
    <source>
        <dbReference type="ARBA" id="ARBA00022527"/>
    </source>
</evidence>
<feature type="compositionally biased region" description="Basic residues" evidence="10">
    <location>
        <begin position="1"/>
        <end position="12"/>
    </location>
</feature>